<evidence type="ECO:0000256" key="5">
    <source>
        <dbReference type="ARBA" id="ARBA00022525"/>
    </source>
</evidence>
<feature type="transmembrane region" description="Helical" evidence="17">
    <location>
        <begin position="262"/>
        <end position="283"/>
    </location>
</feature>
<dbReference type="Pfam" id="PF05730">
    <property type="entry name" value="CFEM"/>
    <property type="match status" value="1"/>
</dbReference>
<evidence type="ECO:0000256" key="17">
    <source>
        <dbReference type="SAM" id="Phobius"/>
    </source>
</evidence>
<keyword evidence="17" id="KW-0812">Transmembrane</keyword>
<feature type="domain" description="CFEM" evidence="19">
    <location>
        <begin position="60"/>
        <end position="174"/>
    </location>
</feature>
<dbReference type="PANTHER" id="PTHR37928">
    <property type="entry name" value="CFEM DOMAIN PROTEIN (AFU_ORTHOLOGUE AFUA_6G14090)"/>
    <property type="match status" value="1"/>
</dbReference>
<feature type="signal peptide" evidence="18">
    <location>
        <begin position="1"/>
        <end position="33"/>
    </location>
</feature>
<dbReference type="OrthoDB" id="3767534at2759"/>
<evidence type="ECO:0000256" key="16">
    <source>
        <dbReference type="SAM" id="MobiDB-lite"/>
    </source>
</evidence>
<dbReference type="PRINTS" id="PR01218">
    <property type="entry name" value="PSTLEXTENSIN"/>
</dbReference>
<dbReference type="PANTHER" id="PTHR37928:SF2">
    <property type="entry name" value="GPI ANCHORED CFEM DOMAIN PROTEIN (AFU_ORTHOLOGUE AFUA_6G10580)"/>
    <property type="match status" value="1"/>
</dbReference>
<keyword evidence="12 15" id="KW-1015">Disulfide bond</keyword>
<evidence type="ECO:0000256" key="15">
    <source>
        <dbReference type="PROSITE-ProRule" id="PRU01356"/>
    </source>
</evidence>
<dbReference type="PROSITE" id="PS52012">
    <property type="entry name" value="CFEM"/>
    <property type="match status" value="1"/>
</dbReference>
<evidence type="ECO:0000256" key="13">
    <source>
        <dbReference type="ARBA" id="ARBA00023180"/>
    </source>
</evidence>
<evidence type="ECO:0000313" key="21">
    <source>
        <dbReference type="Proteomes" id="UP000799770"/>
    </source>
</evidence>
<evidence type="ECO:0000256" key="11">
    <source>
        <dbReference type="ARBA" id="ARBA00023136"/>
    </source>
</evidence>
<feature type="region of interest" description="Disordered" evidence="16">
    <location>
        <begin position="387"/>
        <end position="483"/>
    </location>
</feature>
<dbReference type="InterPro" id="IPR003882">
    <property type="entry name" value="Pistil_extensin"/>
</dbReference>
<keyword evidence="14" id="KW-0449">Lipoprotein</keyword>
<evidence type="ECO:0000256" key="3">
    <source>
        <dbReference type="ARBA" id="ARBA00010031"/>
    </source>
</evidence>
<evidence type="ECO:0000256" key="4">
    <source>
        <dbReference type="ARBA" id="ARBA00022475"/>
    </source>
</evidence>
<comment type="similarity">
    <text evidence="3">Belongs to the RBT5 family.</text>
</comment>
<accession>A0A6A5YYV9</accession>
<evidence type="ECO:0000256" key="2">
    <source>
        <dbReference type="ARBA" id="ARBA00004613"/>
    </source>
</evidence>
<dbReference type="InterPro" id="IPR051735">
    <property type="entry name" value="CFEM_domain"/>
</dbReference>
<keyword evidence="21" id="KW-1185">Reference proteome</keyword>
<reference evidence="20" key="1">
    <citation type="journal article" date="2020" name="Stud. Mycol.">
        <title>101 Dothideomycetes genomes: a test case for predicting lifestyles and emergence of pathogens.</title>
        <authorList>
            <person name="Haridas S."/>
            <person name="Albert R."/>
            <person name="Binder M."/>
            <person name="Bloem J."/>
            <person name="Labutti K."/>
            <person name="Salamov A."/>
            <person name="Andreopoulos B."/>
            <person name="Baker S."/>
            <person name="Barry K."/>
            <person name="Bills G."/>
            <person name="Bluhm B."/>
            <person name="Cannon C."/>
            <person name="Castanera R."/>
            <person name="Culley D."/>
            <person name="Daum C."/>
            <person name="Ezra D."/>
            <person name="Gonzalez J."/>
            <person name="Henrissat B."/>
            <person name="Kuo A."/>
            <person name="Liang C."/>
            <person name="Lipzen A."/>
            <person name="Lutzoni F."/>
            <person name="Magnuson J."/>
            <person name="Mondo S."/>
            <person name="Nolan M."/>
            <person name="Ohm R."/>
            <person name="Pangilinan J."/>
            <person name="Park H.-J."/>
            <person name="Ramirez L."/>
            <person name="Alfaro M."/>
            <person name="Sun H."/>
            <person name="Tritt A."/>
            <person name="Yoshinaga Y."/>
            <person name="Zwiers L.-H."/>
            <person name="Turgeon B."/>
            <person name="Goodwin S."/>
            <person name="Spatafora J."/>
            <person name="Crous P."/>
            <person name="Grigoriev I."/>
        </authorList>
    </citation>
    <scope>NUCLEOTIDE SEQUENCE</scope>
    <source>
        <strain evidence="20">CBS 627.86</strain>
    </source>
</reference>
<keyword evidence="17" id="KW-1133">Transmembrane helix</keyword>
<feature type="region of interest" description="Disordered" evidence="16">
    <location>
        <begin position="312"/>
        <end position="358"/>
    </location>
</feature>
<keyword evidence="11 17" id="KW-0472">Membrane</keyword>
<dbReference type="GO" id="GO:0046872">
    <property type="term" value="F:metal ion binding"/>
    <property type="evidence" value="ECO:0007669"/>
    <property type="project" value="UniProtKB-UniRule"/>
</dbReference>
<keyword evidence="9 18" id="KW-0732">Signal</keyword>
<keyword evidence="8 15" id="KW-0479">Metal-binding</keyword>
<dbReference type="AlphaFoldDB" id="A0A6A5YYV9"/>
<dbReference type="InterPro" id="IPR008427">
    <property type="entry name" value="Extracellular_membr_CFEM_dom"/>
</dbReference>
<evidence type="ECO:0000256" key="14">
    <source>
        <dbReference type="ARBA" id="ARBA00023288"/>
    </source>
</evidence>
<evidence type="ECO:0000256" key="10">
    <source>
        <dbReference type="ARBA" id="ARBA00023004"/>
    </source>
</evidence>
<keyword evidence="4" id="KW-1003">Cell membrane</keyword>
<keyword evidence="10 15" id="KW-0408">Iron</keyword>
<feature type="compositionally biased region" description="Low complexity" evidence="16">
    <location>
        <begin position="172"/>
        <end position="199"/>
    </location>
</feature>
<dbReference type="SMART" id="SM00747">
    <property type="entry name" value="CFEM"/>
    <property type="match status" value="1"/>
</dbReference>
<protein>
    <recommendedName>
        <fullName evidence="19">CFEM domain-containing protein</fullName>
    </recommendedName>
</protein>
<evidence type="ECO:0000256" key="1">
    <source>
        <dbReference type="ARBA" id="ARBA00004609"/>
    </source>
</evidence>
<evidence type="ECO:0000256" key="9">
    <source>
        <dbReference type="ARBA" id="ARBA00022729"/>
    </source>
</evidence>
<proteinExistence type="inferred from homology"/>
<feature type="chain" id="PRO_5025554210" description="CFEM domain-containing protein" evidence="18">
    <location>
        <begin position="34"/>
        <end position="483"/>
    </location>
</feature>
<feature type="region of interest" description="Disordered" evidence="16">
    <location>
        <begin position="149"/>
        <end position="258"/>
    </location>
</feature>
<keyword evidence="6 15" id="KW-0349">Heme</keyword>
<evidence type="ECO:0000256" key="12">
    <source>
        <dbReference type="ARBA" id="ARBA00023157"/>
    </source>
</evidence>
<evidence type="ECO:0000256" key="18">
    <source>
        <dbReference type="SAM" id="SignalP"/>
    </source>
</evidence>
<dbReference type="GO" id="GO:0098552">
    <property type="term" value="C:side of membrane"/>
    <property type="evidence" value="ECO:0007669"/>
    <property type="project" value="UniProtKB-KW"/>
</dbReference>
<dbReference type="Proteomes" id="UP000799770">
    <property type="component" value="Unassembled WGS sequence"/>
</dbReference>
<feature type="compositionally biased region" description="Low complexity" evidence="16">
    <location>
        <begin position="244"/>
        <end position="258"/>
    </location>
</feature>
<keyword evidence="13" id="KW-0325">Glycoprotein</keyword>
<dbReference type="EMBL" id="ML977331">
    <property type="protein sequence ID" value="KAF2112359.1"/>
    <property type="molecule type" value="Genomic_DNA"/>
</dbReference>
<dbReference type="GO" id="GO:0005886">
    <property type="term" value="C:plasma membrane"/>
    <property type="evidence" value="ECO:0007669"/>
    <property type="project" value="UniProtKB-SubCell"/>
</dbReference>
<evidence type="ECO:0000256" key="7">
    <source>
        <dbReference type="ARBA" id="ARBA00022622"/>
    </source>
</evidence>
<comment type="subcellular location">
    <subcellularLocation>
        <location evidence="1">Cell membrane</location>
        <topology evidence="1">Lipid-anchor</topology>
        <topology evidence="1">GPI-anchor</topology>
    </subcellularLocation>
    <subcellularLocation>
        <location evidence="2">Secreted</location>
    </subcellularLocation>
</comment>
<feature type="disulfide bond" evidence="15">
    <location>
        <begin position="114"/>
        <end position="147"/>
    </location>
</feature>
<feature type="compositionally biased region" description="Pro residues" evidence="16">
    <location>
        <begin position="212"/>
        <end position="224"/>
    </location>
</feature>
<feature type="binding site" description="axial binding residue" evidence="15">
    <location>
        <position position="109"/>
    </location>
    <ligand>
        <name>heme</name>
        <dbReference type="ChEBI" id="CHEBI:30413"/>
    </ligand>
    <ligandPart>
        <name>Fe</name>
        <dbReference type="ChEBI" id="CHEBI:18248"/>
    </ligandPart>
</feature>
<feature type="compositionally biased region" description="Basic residues" evidence="16">
    <location>
        <begin position="332"/>
        <end position="344"/>
    </location>
</feature>
<keyword evidence="5" id="KW-0964">Secreted</keyword>
<evidence type="ECO:0000256" key="8">
    <source>
        <dbReference type="ARBA" id="ARBA00022723"/>
    </source>
</evidence>
<evidence type="ECO:0000313" key="20">
    <source>
        <dbReference type="EMBL" id="KAF2112359.1"/>
    </source>
</evidence>
<name>A0A6A5YYV9_9PLEO</name>
<keyword evidence="7" id="KW-0336">GPI-anchor</keyword>
<organism evidence="20 21">
    <name type="scientific">Lophiotrema nucula</name>
    <dbReference type="NCBI Taxonomy" id="690887"/>
    <lineage>
        <taxon>Eukaryota</taxon>
        <taxon>Fungi</taxon>
        <taxon>Dikarya</taxon>
        <taxon>Ascomycota</taxon>
        <taxon>Pezizomycotina</taxon>
        <taxon>Dothideomycetes</taxon>
        <taxon>Pleosporomycetidae</taxon>
        <taxon>Pleosporales</taxon>
        <taxon>Lophiotremataceae</taxon>
        <taxon>Lophiotrema</taxon>
    </lineage>
</organism>
<gene>
    <name evidence="20" type="ORF">BDV96DRAFT_664720</name>
</gene>
<feature type="compositionally biased region" description="Basic and acidic residues" evidence="16">
    <location>
        <begin position="460"/>
        <end position="483"/>
    </location>
</feature>
<comment type="caution">
    <text evidence="15">Lacks conserved residue(s) required for the propagation of feature annotation.</text>
</comment>
<sequence>MGFIIRPSAARDRLPSATLVPLLLLALLQSTAALPRNLPLLSAPENPNSFSSFDLIARQSSPETSDALPPSDLIRRQSQSTLSSLQIPSCALACFINTLTTDGCASETDFKCHCSKGNILGKSAACVQKACSDADEKDAERKLKAGCASVGVDVGDGGDGDDGDGTSSTARSGPSSATSISSSSATGSSSTSSPTSSSSLGQNPNPDEPTAAPAPAPTASPPSSSPTSTLSRSSKIQPAMPTDTPLALLPPSSRPLSTSAKVGIGLSVSILFSSLLILVVLYIRRLKRELKAAQAAAGIPDEVWRAHIQTSSAAGGGIERRSSSKSSGGGSLKRKGSWKRRGSIRGRSPPVSPLSPEMTLSFDERGVLQKNKRGHVLSVVVERAEEEDSLRTLTVHEPVPGQKEGLVDPLELDSQDVVELPTSITPRTRSRDRERSRSRGSPRTSLESLGRALTRPRGRSFGDRDRDRDRDRGEGSTEKGRFG</sequence>
<evidence type="ECO:0000256" key="6">
    <source>
        <dbReference type="ARBA" id="ARBA00022617"/>
    </source>
</evidence>
<dbReference type="GO" id="GO:0005576">
    <property type="term" value="C:extracellular region"/>
    <property type="evidence" value="ECO:0007669"/>
    <property type="project" value="UniProtKB-SubCell"/>
</dbReference>
<evidence type="ECO:0000259" key="19">
    <source>
        <dbReference type="PROSITE" id="PS52012"/>
    </source>
</evidence>